<dbReference type="GO" id="GO:0031177">
    <property type="term" value="F:phosphopantetheine binding"/>
    <property type="evidence" value="ECO:0007669"/>
    <property type="project" value="TreeGrafter"/>
</dbReference>
<dbReference type="GO" id="GO:0005737">
    <property type="term" value="C:cytoplasm"/>
    <property type="evidence" value="ECO:0007669"/>
    <property type="project" value="TreeGrafter"/>
</dbReference>
<dbReference type="PANTHER" id="PTHR45527">
    <property type="entry name" value="NONRIBOSOMAL PEPTIDE SYNTHETASE"/>
    <property type="match status" value="1"/>
</dbReference>
<dbReference type="SUPFAM" id="SSF47336">
    <property type="entry name" value="ACP-like"/>
    <property type="match status" value="2"/>
</dbReference>
<dbReference type="SMR" id="A0A194W5G0"/>
<dbReference type="Proteomes" id="UP000078559">
    <property type="component" value="Chromosome 7"/>
</dbReference>
<dbReference type="InterPro" id="IPR020845">
    <property type="entry name" value="AMP-binding_CS"/>
</dbReference>
<dbReference type="InterPro" id="IPR000873">
    <property type="entry name" value="AMP-dep_synth/lig_dom"/>
</dbReference>
<dbReference type="Gene3D" id="1.10.1200.10">
    <property type="entry name" value="ACP-like"/>
    <property type="match status" value="2"/>
</dbReference>
<keyword evidence="2" id="KW-0597">Phosphoprotein</keyword>
<keyword evidence="8" id="KW-1185">Reference proteome</keyword>
<dbReference type="PROSITE" id="PS00012">
    <property type="entry name" value="PHOSPHOPANTETHEINE"/>
    <property type="match status" value="1"/>
</dbReference>
<dbReference type="Pfam" id="PF00550">
    <property type="entry name" value="PP-binding"/>
    <property type="match status" value="2"/>
</dbReference>
<dbReference type="Gene3D" id="3.30.559.10">
    <property type="entry name" value="Chloramphenicol acetyltransferase-like domain"/>
    <property type="match status" value="2"/>
</dbReference>
<evidence type="ECO:0000256" key="2">
    <source>
        <dbReference type="ARBA" id="ARBA00022553"/>
    </source>
</evidence>
<dbReference type="SUPFAM" id="SSF52777">
    <property type="entry name" value="CoA-dependent acyltransferases"/>
    <property type="match status" value="4"/>
</dbReference>
<gene>
    <name evidence="7" type="ORF">VM1G_07084</name>
</gene>
<comment type="similarity">
    <text evidence="4">Belongs to the NRP synthetase family.</text>
</comment>
<dbReference type="InterPro" id="IPR045851">
    <property type="entry name" value="AMP-bd_C_sf"/>
</dbReference>
<keyword evidence="1" id="KW-0596">Phosphopantetheine</keyword>
<proteinExistence type="inferred from homology"/>
<organism evidence="7 8">
    <name type="scientific">Cytospora mali</name>
    <name type="common">Apple Valsa canker fungus</name>
    <name type="synonym">Valsa mali</name>
    <dbReference type="NCBI Taxonomy" id="578113"/>
    <lineage>
        <taxon>Eukaryota</taxon>
        <taxon>Fungi</taxon>
        <taxon>Dikarya</taxon>
        <taxon>Ascomycota</taxon>
        <taxon>Pezizomycotina</taxon>
        <taxon>Sordariomycetes</taxon>
        <taxon>Sordariomycetidae</taxon>
        <taxon>Diaporthales</taxon>
        <taxon>Cytosporaceae</taxon>
        <taxon>Cytospora</taxon>
    </lineage>
</organism>
<feature type="region of interest" description="Disordered" evidence="5">
    <location>
        <begin position="1888"/>
        <end position="1918"/>
    </location>
</feature>
<keyword evidence="3" id="KW-0436">Ligase</keyword>
<dbReference type="GO" id="GO:0016874">
    <property type="term" value="F:ligase activity"/>
    <property type="evidence" value="ECO:0007669"/>
    <property type="project" value="UniProtKB-KW"/>
</dbReference>
<feature type="domain" description="Carrier" evidence="6">
    <location>
        <begin position="1574"/>
        <end position="1649"/>
    </location>
</feature>
<reference evidence="7" key="1">
    <citation type="submission" date="2014-12" db="EMBL/GenBank/DDBJ databases">
        <title>Genome Sequence of Valsa Canker Pathogens Uncovers a Specific Adaption of Colonization on Woody Bark.</title>
        <authorList>
            <person name="Yin Z."/>
            <person name="Liu H."/>
            <person name="Gao X."/>
            <person name="Li Z."/>
            <person name="Song N."/>
            <person name="Ke X."/>
            <person name="Dai Q."/>
            <person name="Wu Y."/>
            <person name="Sun Y."/>
            <person name="Xu J.-R."/>
            <person name="Kang Z.K."/>
            <person name="Wang L."/>
            <person name="Huang L."/>
        </authorList>
    </citation>
    <scope>NUCLEOTIDE SEQUENCE [LARGE SCALE GENOMIC DNA]</scope>
    <source>
        <strain evidence="7">03-8</strain>
    </source>
</reference>
<dbReference type="GO" id="GO:0043041">
    <property type="term" value="P:amino acid activation for nonribosomal peptide biosynthetic process"/>
    <property type="evidence" value="ECO:0007669"/>
    <property type="project" value="TreeGrafter"/>
</dbReference>
<evidence type="ECO:0000313" key="7">
    <source>
        <dbReference type="EMBL" id="KUI71285.1"/>
    </source>
</evidence>
<evidence type="ECO:0000256" key="5">
    <source>
        <dbReference type="SAM" id="MobiDB-lite"/>
    </source>
</evidence>
<evidence type="ECO:0000256" key="1">
    <source>
        <dbReference type="ARBA" id="ARBA00022450"/>
    </source>
</evidence>
<dbReference type="EMBL" id="CM003104">
    <property type="protein sequence ID" value="KUI71285.1"/>
    <property type="molecule type" value="Genomic_DNA"/>
</dbReference>
<evidence type="ECO:0000256" key="3">
    <source>
        <dbReference type="ARBA" id="ARBA00022598"/>
    </source>
</evidence>
<dbReference type="PANTHER" id="PTHR45527:SF11">
    <property type="entry name" value="NONRIBOSOMAL PEPTIDE SYNTHETASE 5"/>
    <property type="match status" value="1"/>
</dbReference>
<sequence>MFKQHSGSVLDLIQRWVVEQPGHEAISIGPRTVSYKQLDDAATRIACLLLQRHVRAGDFVPVLATRSIAMVACFLGVLKAGACYVPIDIEAWSEQRIAWTIDTVSARVMLNLGNSSYPDYDIISVSEVEAAFEPRAISPKELHEIGLRRSEIKPDDLAYMIFTSGTTSTPKGVMIPHSGLLHYVQQGDEKTPFNCNATPDDTILLIFSPGFDACVGVVFSALCGGAKLIISRADDLLECASRSTILVATPSVLAALGDPELTCPDVKTIILGGEAPPPALVEKWWTPNRNIFNAYGLTETTIMSTIGRVVPGEPVTLGQPMANTRVFLLDGEIESDDYGELCITGPGLAVGYYKNEALTAQKFITRQGERVYKTGDFARNTKNGLEFAGRADSLVKNRGFLVNLETQVIPMLLAGGASTATALMFKKQLIAFVTPKALDALALRQQLAGQLDEFMVPDQIRTTESLPLTTNGKADNRALQRILEQEDDLVQEQDVDAENNLDRNGQSRMDILKAAVATATSLPMSRITEDQSFWELGGNSLAAVKVVSYLRKRHLTIGLKALFGLPNLIAVCAALQDDPNVNSQTLQQSAPSSGPMSSLQVKMVQGSLRQPGLNYMLFYIRIPLHAGTQPDVARLRGAWHQVLQRHTVFRTTFSLKDETQEVRPQIELDWYDEETTTDQLESVLRGRSREIYTRLVAADDLSGTFQPVNALRLVTVPGSSSTLLFSVHHAQVDGWSLSIILNEVQAATTSDGAISSPPPSQFTTVSRAQKKQQMDPQGIAFWDERLKAVDSAFPMLELPKPTESKVPDGPGWMDSLNVPLELDKSSLEEAGRRFRIVPSALIYAAWGLMLSNYTSSDRLAFGAVLSGRNLTTAAVPDVERVVGPLINTVPFPVQFGDEKQTIADCLASIHKDLMDTVEYQWSANEVMAGMSGEIISSALQTIVVTEYDVPPMHGSWSIIHQDLMLEFGLSLLVEKDQDDRLQATLLFDSTIFAPASVRRLTLHFRNALREFMEPSNTHVQEVRAKLIGQDEKDLLIKAPAATEPYDGPRTVKEALAIAAEKWPDYCALESQQHGTMTYRELDKATNRLARQLRVHLEGKSRKDAVVCVLTDRSLHWIVGIVAVIKAGGICCPLDVTLPARRIEKIVETSGASIFLSASQQCKSTIDFRKNTLAGQDDVVITIDEFLEASADLDASPLETITKTEDIIYLVFTSGTSGIPKGVPLHNLSILHVIDVPSLRLFAEPGRRIAQLTSAGFDIAILEMFGTLCYGATLVLKDASDPFAHLQRVHASNLTPSVLAALLPENYTHLDMIALAGEPVPQSMADAWAVGRDLRNVYGPSECGPVSTTTRLHPGTEVTIGPGLPRLSIYVLDHHRCPVPQGITGEIYISGEQITRGYWKNSGRNQNRHIENPFSSSPGMELMYRTGDLGSWNEDMTLSYRGRIDHQVKVRGFRVELEEIEHAILAADLDIRARGAVALVVDSSTQEGNQDDKRIVAFVTPQDVDAAALRAQIATVLPSYMRPSQLFTLSALPRSQNGKADREALRSLAVSSRAENGVAGNAASGESLDDQDDLTPTEYLVKQVWCKLLGLNEKTVIRKEDDFLSIGGNSILAIKAARMIASSVGQHVPLALLIRKTVLQDLAEAIDQQVSHSVTAAGKTFSAFCSSAESNHSNHPHSKMLSLSYLEEELFHWHNTSDTKSAFNTVFQFIISGAVNQPALVEAFKALVRENPILRSRYVTADGRTCRLLSDRELVPRCYKVDEWSAERTQALVDEPFDLANDHLLRVVIWDRSCKSAETEVILVTHHIVTDRASIALMVQWVSSRYRQITGQEHEPIEGSLGANNKSHTKDYLDWVQWLQGDQDNPLAQAKVQKKLAYWKKTLRGMKPLPQMHQANGTSRKKGQHSASTQHIDISRPNDPAATTYSQRLAVASVALALRAVLGTSDIVLALPYMNRDDPSTADMLGLFVDRLPLRLAVADNNLASAEILLNSVAVATHRAIENQMPYKKIQAALADQHISVPANGNFVDVLVIYNWQTDALERAVTLGPELQVLSLGAAEAAKPRETMIPLLFNFCEQEDGSLVIEVESNPGIIPTRLVDELLRFLPGVVKGLASHVKPETLLRT</sequence>
<dbReference type="Pfam" id="PF00668">
    <property type="entry name" value="Condensation"/>
    <property type="match status" value="2"/>
</dbReference>
<dbReference type="Gene3D" id="3.30.559.30">
    <property type="entry name" value="Nonribosomal peptide synthetase, condensation domain"/>
    <property type="match status" value="2"/>
</dbReference>
<dbReference type="SUPFAM" id="SSF56801">
    <property type="entry name" value="Acetyl-CoA synthetase-like"/>
    <property type="match status" value="2"/>
</dbReference>
<dbReference type="InterPro" id="IPR042099">
    <property type="entry name" value="ANL_N_sf"/>
</dbReference>
<name>A0A194W5G0_CYTMA</name>
<evidence type="ECO:0000259" key="6">
    <source>
        <dbReference type="PROSITE" id="PS50075"/>
    </source>
</evidence>
<dbReference type="InterPro" id="IPR023213">
    <property type="entry name" value="CAT-like_dom_sf"/>
</dbReference>
<dbReference type="InterPro" id="IPR001242">
    <property type="entry name" value="Condensation_dom"/>
</dbReference>
<dbReference type="GO" id="GO:0044550">
    <property type="term" value="P:secondary metabolite biosynthetic process"/>
    <property type="evidence" value="ECO:0007669"/>
    <property type="project" value="TreeGrafter"/>
</dbReference>
<dbReference type="OrthoDB" id="416786at2759"/>
<dbReference type="InterPro" id="IPR025110">
    <property type="entry name" value="AMP-bd_C"/>
</dbReference>
<accession>A0A194W5G0</accession>
<protein>
    <submittedName>
        <fullName evidence="7">Nonribosomal peptide synthetase 5</fullName>
    </submittedName>
</protein>
<dbReference type="Pfam" id="PF13193">
    <property type="entry name" value="AMP-binding_C"/>
    <property type="match status" value="1"/>
</dbReference>
<dbReference type="InterPro" id="IPR009081">
    <property type="entry name" value="PP-bd_ACP"/>
</dbReference>
<evidence type="ECO:0000256" key="4">
    <source>
        <dbReference type="ARBA" id="ARBA00029454"/>
    </source>
</evidence>
<dbReference type="PROSITE" id="PS00455">
    <property type="entry name" value="AMP_BINDING"/>
    <property type="match status" value="2"/>
</dbReference>
<dbReference type="Gene3D" id="3.40.50.12780">
    <property type="entry name" value="N-terminal domain of ligase-like"/>
    <property type="match status" value="2"/>
</dbReference>
<dbReference type="InterPro" id="IPR036736">
    <property type="entry name" value="ACP-like_sf"/>
</dbReference>
<dbReference type="Pfam" id="PF00501">
    <property type="entry name" value="AMP-binding"/>
    <property type="match status" value="2"/>
</dbReference>
<dbReference type="PROSITE" id="PS50075">
    <property type="entry name" value="CARRIER"/>
    <property type="match status" value="2"/>
</dbReference>
<dbReference type="InterPro" id="IPR006162">
    <property type="entry name" value="Ppantetheine_attach_site"/>
</dbReference>
<evidence type="ECO:0000313" key="8">
    <source>
        <dbReference type="Proteomes" id="UP000078559"/>
    </source>
</evidence>
<dbReference type="Gene3D" id="3.30.300.30">
    <property type="match status" value="2"/>
</dbReference>
<feature type="domain" description="Carrier" evidence="6">
    <location>
        <begin position="506"/>
        <end position="579"/>
    </location>
</feature>